<evidence type="ECO:0000313" key="2">
    <source>
        <dbReference type="Proteomes" id="UP001597511"/>
    </source>
</evidence>
<keyword evidence="2" id="KW-1185">Reference proteome</keyword>
<evidence type="ECO:0000313" key="1">
    <source>
        <dbReference type="EMBL" id="MFD2921203.1"/>
    </source>
</evidence>
<dbReference type="InterPro" id="IPR021133">
    <property type="entry name" value="HEAT_type_2"/>
</dbReference>
<dbReference type="Pfam" id="PF08713">
    <property type="entry name" value="DNA_alkylation"/>
    <property type="match status" value="1"/>
</dbReference>
<reference evidence="2" key="1">
    <citation type="journal article" date="2019" name="Int. J. Syst. Evol. Microbiol.">
        <title>The Global Catalogue of Microorganisms (GCM) 10K type strain sequencing project: providing services to taxonomists for standard genome sequencing and annotation.</title>
        <authorList>
            <consortium name="The Broad Institute Genomics Platform"/>
            <consortium name="The Broad Institute Genome Sequencing Center for Infectious Disease"/>
            <person name="Wu L."/>
            <person name="Ma J."/>
        </authorList>
    </citation>
    <scope>NUCLEOTIDE SEQUENCE [LARGE SCALE GENOMIC DNA]</scope>
    <source>
        <strain evidence="2">KCTC 23299</strain>
    </source>
</reference>
<comment type="caution">
    <text evidence="1">The sequence shown here is derived from an EMBL/GenBank/DDBJ whole genome shotgun (WGS) entry which is preliminary data.</text>
</comment>
<name>A0ABW6ABT6_9BACT</name>
<dbReference type="Gene3D" id="1.25.40.290">
    <property type="entry name" value="ARM repeat domains"/>
    <property type="match status" value="1"/>
</dbReference>
<protein>
    <submittedName>
        <fullName evidence="1">DNA alkylation repair protein</fullName>
    </submittedName>
</protein>
<dbReference type="PROSITE" id="PS50077">
    <property type="entry name" value="HEAT_REPEAT"/>
    <property type="match status" value="1"/>
</dbReference>
<dbReference type="EMBL" id="JBHUOZ010000003">
    <property type="protein sequence ID" value="MFD2921203.1"/>
    <property type="molecule type" value="Genomic_DNA"/>
</dbReference>
<accession>A0ABW6ABT6</accession>
<proteinExistence type="predicted"/>
<sequence>MKTVYGQDFENKEWKERMQAITFSLNTVLDADYTKANKQLIQIVDAFKQQGGGGIAHIFLPDYIAQYGINHFKDAVKALEHTTQFISCEFAVRPFLLQYPDAMLQQMIKWSAHKSHAVRRLASEGARPRLPWAMALPAYKKDPQPLLPLLENLITDTHEWVRLSVANHLNDISKDHPGVFLQIAAKWKGKTKEIDAIIKHASRTLLKAGNPEILQLFNLDDAGLALSKFKVVTPEIKVGEYLTFEFTVTNTNAAAKHLRLEYAIYYQKSKGHLTKKVYKISERSLQPGEKLSIIRRQSFKPITTRVFHKGLHKVAVIVNGKESGAKAFQLL</sequence>
<dbReference type="InterPro" id="IPR016024">
    <property type="entry name" value="ARM-type_fold"/>
</dbReference>
<dbReference type="SUPFAM" id="SSF48371">
    <property type="entry name" value="ARM repeat"/>
    <property type="match status" value="1"/>
</dbReference>
<dbReference type="Proteomes" id="UP001597511">
    <property type="component" value="Unassembled WGS sequence"/>
</dbReference>
<dbReference type="RefSeq" id="WP_386101051.1">
    <property type="nucleotide sequence ID" value="NZ_JBHUOZ010000003.1"/>
</dbReference>
<dbReference type="InterPro" id="IPR014825">
    <property type="entry name" value="DNA_alkylation"/>
</dbReference>
<gene>
    <name evidence="1" type="ORF">ACFS6H_15870</name>
</gene>
<organism evidence="1 2">
    <name type="scientific">Terrimonas rubra</name>
    <dbReference type="NCBI Taxonomy" id="1035890"/>
    <lineage>
        <taxon>Bacteria</taxon>
        <taxon>Pseudomonadati</taxon>
        <taxon>Bacteroidota</taxon>
        <taxon>Chitinophagia</taxon>
        <taxon>Chitinophagales</taxon>
        <taxon>Chitinophagaceae</taxon>
        <taxon>Terrimonas</taxon>
    </lineage>
</organism>